<evidence type="ECO:0008006" key="3">
    <source>
        <dbReference type="Google" id="ProtNLM"/>
    </source>
</evidence>
<gene>
    <name evidence="1" type="ORF">BLA18109_05111</name>
</gene>
<proteinExistence type="predicted"/>
<sequence length="299" mass="33300">MGLKGARKSRLKDRVMRSIRRRTGVVVLRSDLLKLGSRSQLTRVLHTLVATGQLVRVGHGIYVKTRMNRFTGTLLPAAPFEFIAAEAFRKLGIDVGPGTLARDYNSGRSTQIPMVAVVTTGRRRITRKIQVGGKRIIYERPTENVSRDHVDQDVIERDIAKTRREKAVKGRMHVLSELHAVEQLNHYTEEFMRVARQETAAEVVRVRCAYEAFYEVCKAVAYVDGTVIVAKGDPDTYARAVVERAARTLQLTPEELRQALTLNNWGLTGVPVNPPITADAAVHLVERVLAASLASRGRG</sequence>
<accession>A0A6P2XHZ3</accession>
<evidence type="ECO:0000313" key="2">
    <source>
        <dbReference type="Proteomes" id="UP000494260"/>
    </source>
</evidence>
<dbReference type="InterPro" id="IPR045738">
    <property type="entry name" value="DUF6088"/>
</dbReference>
<dbReference type="Proteomes" id="UP000494260">
    <property type="component" value="Unassembled WGS sequence"/>
</dbReference>
<dbReference type="EMBL" id="CABVQH010000019">
    <property type="protein sequence ID" value="VWD09290.1"/>
    <property type="molecule type" value="Genomic_DNA"/>
</dbReference>
<organism evidence="1 2">
    <name type="scientific">Burkholderia lata (strain ATCC 17760 / DSM 23089 / LMG 22485 / NCIMB 9086 / R18194 / 383)</name>
    <dbReference type="NCBI Taxonomy" id="482957"/>
    <lineage>
        <taxon>Bacteria</taxon>
        <taxon>Pseudomonadati</taxon>
        <taxon>Pseudomonadota</taxon>
        <taxon>Betaproteobacteria</taxon>
        <taxon>Burkholderiales</taxon>
        <taxon>Burkholderiaceae</taxon>
        <taxon>Burkholderia</taxon>
        <taxon>Burkholderia cepacia complex</taxon>
    </lineage>
</organism>
<protein>
    <recommendedName>
        <fullName evidence="3">Type IV toxin-antitoxin system AbiEi family antitoxin domain-containing protein</fullName>
    </recommendedName>
</protein>
<dbReference type="AlphaFoldDB" id="A0A6P2XHZ3"/>
<dbReference type="RefSeq" id="WP_368040862.1">
    <property type="nucleotide sequence ID" value="NZ_CABVQH010000019.1"/>
</dbReference>
<reference evidence="1 2" key="1">
    <citation type="submission" date="2019-09" db="EMBL/GenBank/DDBJ databases">
        <authorList>
            <person name="Depoorter E."/>
        </authorList>
    </citation>
    <scope>NUCLEOTIDE SEQUENCE [LARGE SCALE GENOMIC DNA]</scope>
    <source>
        <strain evidence="1">R-18109</strain>
    </source>
</reference>
<dbReference type="Pfam" id="PF19570">
    <property type="entry name" value="DUF6088"/>
    <property type="match status" value="1"/>
</dbReference>
<name>A0A6P2XHZ3_BURL3</name>
<evidence type="ECO:0000313" key="1">
    <source>
        <dbReference type="EMBL" id="VWD09290.1"/>
    </source>
</evidence>